<comment type="caution">
    <text evidence="1">The sequence shown here is derived from an EMBL/GenBank/DDBJ whole genome shotgun (WGS) entry which is preliminary data.</text>
</comment>
<accession>A0ACB8QDQ4</accession>
<dbReference type="EMBL" id="MU273651">
    <property type="protein sequence ID" value="KAI0029877.1"/>
    <property type="molecule type" value="Genomic_DNA"/>
</dbReference>
<proteinExistence type="predicted"/>
<evidence type="ECO:0000313" key="2">
    <source>
        <dbReference type="Proteomes" id="UP000814128"/>
    </source>
</evidence>
<gene>
    <name evidence="1" type="ORF">K488DRAFT_88296</name>
</gene>
<name>A0ACB8QDQ4_9AGAM</name>
<evidence type="ECO:0000313" key="1">
    <source>
        <dbReference type="EMBL" id="KAI0029877.1"/>
    </source>
</evidence>
<organism evidence="1 2">
    <name type="scientific">Vararia minispora EC-137</name>
    <dbReference type="NCBI Taxonomy" id="1314806"/>
    <lineage>
        <taxon>Eukaryota</taxon>
        <taxon>Fungi</taxon>
        <taxon>Dikarya</taxon>
        <taxon>Basidiomycota</taxon>
        <taxon>Agaricomycotina</taxon>
        <taxon>Agaricomycetes</taxon>
        <taxon>Russulales</taxon>
        <taxon>Lachnocladiaceae</taxon>
        <taxon>Vararia</taxon>
    </lineage>
</organism>
<reference evidence="1" key="2">
    <citation type="journal article" date="2022" name="New Phytol.">
        <title>Evolutionary transition to the ectomycorrhizal habit in the genomes of a hyperdiverse lineage of mushroom-forming fungi.</title>
        <authorList>
            <person name="Looney B."/>
            <person name="Miyauchi S."/>
            <person name="Morin E."/>
            <person name="Drula E."/>
            <person name="Courty P.E."/>
            <person name="Kohler A."/>
            <person name="Kuo A."/>
            <person name="LaButti K."/>
            <person name="Pangilinan J."/>
            <person name="Lipzen A."/>
            <person name="Riley R."/>
            <person name="Andreopoulos W."/>
            <person name="He G."/>
            <person name="Johnson J."/>
            <person name="Nolan M."/>
            <person name="Tritt A."/>
            <person name="Barry K.W."/>
            <person name="Grigoriev I.V."/>
            <person name="Nagy L.G."/>
            <person name="Hibbett D."/>
            <person name="Henrissat B."/>
            <person name="Matheny P.B."/>
            <person name="Labbe J."/>
            <person name="Martin F.M."/>
        </authorList>
    </citation>
    <scope>NUCLEOTIDE SEQUENCE</scope>
    <source>
        <strain evidence="1">EC-137</strain>
    </source>
</reference>
<sequence>MSSAPIPDDSCRDFLPHIDKDRPASRRVPPELLLGIFSYTVDPDGLASSVWKTPALALPRVLLQIPLRSVVLPALTELEITETLDKITFIFPFLSFPRHTKLRLHVASHFWSPGPKVVHPLLRSLASHFTPNDEQGNAFHLVRVHIDALSSQHSQNLIRLSASTLTDDPDDSQVILSTAHAPPSRVLGRFDLALTHFASFDSPRCAQALINSIPVIHNARELHISITSAEESSSAFMDLLEEGNIFEPFEHARAVRVHNGTTLNLLATASIEFDRERHARLLPSLQELRLDSVTFVPEVCGATSMSMPSASWELFLDAVCRRAKNGSLNVVEIDQDSCTGLDSEKLSKLQQWVDVRCPRKV</sequence>
<dbReference type="Proteomes" id="UP000814128">
    <property type="component" value="Unassembled WGS sequence"/>
</dbReference>
<reference evidence="1" key="1">
    <citation type="submission" date="2021-02" db="EMBL/GenBank/DDBJ databases">
        <authorList>
            <consortium name="DOE Joint Genome Institute"/>
            <person name="Ahrendt S."/>
            <person name="Looney B.P."/>
            <person name="Miyauchi S."/>
            <person name="Morin E."/>
            <person name="Drula E."/>
            <person name="Courty P.E."/>
            <person name="Chicoki N."/>
            <person name="Fauchery L."/>
            <person name="Kohler A."/>
            <person name="Kuo A."/>
            <person name="Labutti K."/>
            <person name="Pangilinan J."/>
            <person name="Lipzen A."/>
            <person name="Riley R."/>
            <person name="Andreopoulos W."/>
            <person name="He G."/>
            <person name="Johnson J."/>
            <person name="Barry K.W."/>
            <person name="Grigoriev I.V."/>
            <person name="Nagy L."/>
            <person name="Hibbett D."/>
            <person name="Henrissat B."/>
            <person name="Matheny P.B."/>
            <person name="Labbe J."/>
            <person name="Martin F."/>
        </authorList>
    </citation>
    <scope>NUCLEOTIDE SEQUENCE</scope>
    <source>
        <strain evidence="1">EC-137</strain>
    </source>
</reference>
<protein>
    <submittedName>
        <fullName evidence="1">Uncharacterized protein</fullName>
    </submittedName>
</protein>
<keyword evidence="2" id="KW-1185">Reference proteome</keyword>